<dbReference type="PROSITE" id="PS00138">
    <property type="entry name" value="SUBTILASE_SER"/>
    <property type="match status" value="1"/>
</dbReference>
<evidence type="ECO:0000256" key="7">
    <source>
        <dbReference type="PROSITE-ProRule" id="PRU01240"/>
    </source>
</evidence>
<evidence type="ECO:0000256" key="8">
    <source>
        <dbReference type="SAM" id="SignalP"/>
    </source>
</evidence>
<evidence type="ECO:0000256" key="4">
    <source>
        <dbReference type="ARBA" id="ARBA00022825"/>
    </source>
</evidence>
<dbReference type="InterPro" id="IPR015500">
    <property type="entry name" value="Peptidase_S8_subtilisin-rel"/>
</dbReference>
<dbReference type="EMBL" id="CDMY01000246">
    <property type="protein sequence ID" value="CEL96766.1"/>
    <property type="molecule type" value="Genomic_DNA"/>
</dbReference>
<evidence type="ECO:0000259" key="9">
    <source>
        <dbReference type="Pfam" id="PF00082"/>
    </source>
</evidence>
<organism evidence="10 11">
    <name type="scientific">Vitrella brassicaformis (strain CCMP3155)</name>
    <dbReference type="NCBI Taxonomy" id="1169540"/>
    <lineage>
        <taxon>Eukaryota</taxon>
        <taxon>Sar</taxon>
        <taxon>Alveolata</taxon>
        <taxon>Colpodellida</taxon>
        <taxon>Vitrellaceae</taxon>
        <taxon>Vitrella</taxon>
    </lineage>
</organism>
<dbReference type="InParanoid" id="A0A0G4EK36"/>
<keyword evidence="11" id="KW-1185">Reference proteome</keyword>
<dbReference type="PANTHER" id="PTHR43806:SF11">
    <property type="entry name" value="CEREVISIN-RELATED"/>
    <property type="match status" value="1"/>
</dbReference>
<dbReference type="Proteomes" id="UP000041254">
    <property type="component" value="Unassembled WGS sequence"/>
</dbReference>
<keyword evidence="4 7" id="KW-0720">Serine protease</keyword>
<evidence type="ECO:0000256" key="1">
    <source>
        <dbReference type="ARBA" id="ARBA00011073"/>
    </source>
</evidence>
<evidence type="ECO:0000313" key="10">
    <source>
        <dbReference type="EMBL" id="CEL96766.1"/>
    </source>
</evidence>
<evidence type="ECO:0000256" key="6">
    <source>
        <dbReference type="ARBA" id="ARBA00023619"/>
    </source>
</evidence>
<keyword evidence="8" id="KW-0732">Signal</keyword>
<dbReference type="Pfam" id="PF00082">
    <property type="entry name" value="Peptidase_S8"/>
    <property type="match status" value="1"/>
</dbReference>
<dbReference type="Gene3D" id="3.40.50.200">
    <property type="entry name" value="Peptidase S8/S53 domain"/>
    <property type="match status" value="1"/>
</dbReference>
<feature type="active site" description="Charge relay system" evidence="7">
    <location>
        <position position="616"/>
    </location>
</feature>
<comment type="similarity">
    <text evidence="1 7">Belongs to the peptidase S8 family.</text>
</comment>
<dbReference type="SUPFAM" id="SSF52743">
    <property type="entry name" value="Subtilisin-like"/>
    <property type="match status" value="1"/>
</dbReference>
<dbReference type="InterPro" id="IPR036852">
    <property type="entry name" value="Peptidase_S8/S53_dom_sf"/>
</dbReference>
<dbReference type="PANTHER" id="PTHR43806">
    <property type="entry name" value="PEPTIDASE S8"/>
    <property type="match status" value="1"/>
</dbReference>
<dbReference type="PRINTS" id="PR00723">
    <property type="entry name" value="SUBTILISIN"/>
</dbReference>
<feature type="signal peptide" evidence="8">
    <location>
        <begin position="1"/>
        <end position="22"/>
    </location>
</feature>
<gene>
    <name evidence="10" type="ORF">Vbra_20384</name>
</gene>
<comment type="catalytic activity">
    <reaction evidence="5">
        <text>Hydrolysis of proteins with broad specificity for peptide bonds, and a preference for a large uncharged residue in P1. Hydrolyzes peptide amides.</text>
        <dbReference type="EC" id="3.4.21.62"/>
    </reaction>
</comment>
<evidence type="ECO:0000313" key="11">
    <source>
        <dbReference type="Proteomes" id="UP000041254"/>
    </source>
</evidence>
<accession>A0A0G4EK36</accession>
<dbReference type="InterPro" id="IPR000209">
    <property type="entry name" value="Peptidase_S8/S53_dom"/>
</dbReference>
<dbReference type="EC" id="3.4.21.62" evidence="6"/>
<evidence type="ECO:0000256" key="2">
    <source>
        <dbReference type="ARBA" id="ARBA00022670"/>
    </source>
</evidence>
<dbReference type="InterPro" id="IPR023828">
    <property type="entry name" value="Peptidase_S8_Ser-AS"/>
</dbReference>
<dbReference type="AlphaFoldDB" id="A0A0G4EK36"/>
<feature type="active site" description="Charge relay system" evidence="7">
    <location>
        <position position="419"/>
    </location>
</feature>
<proteinExistence type="inferred from homology"/>
<reference evidence="10 11" key="1">
    <citation type="submission" date="2014-11" db="EMBL/GenBank/DDBJ databases">
        <authorList>
            <person name="Zhu J."/>
            <person name="Qi W."/>
            <person name="Song R."/>
        </authorList>
    </citation>
    <scope>NUCLEOTIDE SEQUENCE [LARGE SCALE GENOMIC DNA]</scope>
</reference>
<dbReference type="GO" id="GO:0006508">
    <property type="term" value="P:proteolysis"/>
    <property type="evidence" value="ECO:0007669"/>
    <property type="project" value="UniProtKB-KW"/>
</dbReference>
<feature type="domain" description="Peptidase S8/S53" evidence="9">
    <location>
        <begin position="365"/>
        <end position="677"/>
    </location>
</feature>
<dbReference type="GO" id="GO:0005615">
    <property type="term" value="C:extracellular space"/>
    <property type="evidence" value="ECO:0007669"/>
    <property type="project" value="TreeGrafter"/>
</dbReference>
<evidence type="ECO:0000256" key="5">
    <source>
        <dbReference type="ARBA" id="ARBA00023529"/>
    </source>
</evidence>
<feature type="active site" description="Charge relay system" evidence="7">
    <location>
        <position position="367"/>
    </location>
</feature>
<keyword evidence="2 7" id="KW-0645">Protease</keyword>
<dbReference type="PROSITE" id="PS51892">
    <property type="entry name" value="SUBTILASE"/>
    <property type="match status" value="1"/>
</dbReference>
<sequence length="806" mass="87493">MTRAALLCCCLIALASSPCCRAQAVDDASLRAGEAQQQKGEAPFKHPFVNFYVSQQEMVANGVLDTPPKVPLYEAVDSPSGLRYASMEGLTISKEGDTTMTQTIVELPFRQADKNEQAEWLAAEAAAFQQLPFAAKKGAAFSLAEEGDEMRVASSLQAKLNQFRQEHEDGKRSPSDEGHALKLLVFGGRTDTSMDVQHQLKRSMGRGEVRTMADLRDCKERIMDGRGNDTAMRVASIKYGIDRLKGKVLQSGEYTPIVVANLKIGKIEELLTAHPDIDFIAEDVKREIITPATPTDEVAMSQDRRQLSAGKDDANGAPRRRLVCDGRHRNEIHHFDKFYPDYNGAGTYYGRENVPLGIAEVPFYISDSGVNNEHMGFRASAGGPFRFTAPKGGYLYNCIDEEKGCKEVKTYDEKDESEHATNVMGLAAGDAMNGQATSEYEEVDDDWNKAHTGVCPKCSLCHYQTSGFDSSLAAALDATLACDKKHTQCPNIINFSAGGYEKDCLGTDGGSKVGNSFFKNGKLLIAASGNERDAVDAETCSAASPGMAHAVLTVGSLGGFEDLEEGTNCVGEEISYFSSEGDYETDRSIVDVVCQGLYTSMYDKDGKYLADGGGTSFASPVMAGYAALFSDWYLSSDFGKDVHDPGVMMVATLLQTNFKAGKDKFLDHGFDRLYGGGVLKAERFDKLKEPAGVALGTMCVADGEEVDIEVGPLDEDVGKLTAVIFWFDPRAEKGQTWANLDLSCVDKSSNKAVTESKAVLDNKERCTIGGGTDATLRVRAVRVPGTDKQCGSKKQLVYYGYLYQSE</sequence>
<protein>
    <recommendedName>
        <fullName evidence="6">subtilisin</fullName>
        <ecNumber evidence="6">3.4.21.62</ecNumber>
    </recommendedName>
</protein>
<name>A0A0G4EK36_VITBC</name>
<dbReference type="GO" id="GO:0004252">
    <property type="term" value="F:serine-type endopeptidase activity"/>
    <property type="evidence" value="ECO:0007669"/>
    <property type="project" value="UniProtKB-UniRule"/>
</dbReference>
<dbReference type="PhylomeDB" id="A0A0G4EK36"/>
<evidence type="ECO:0000256" key="3">
    <source>
        <dbReference type="ARBA" id="ARBA00022801"/>
    </source>
</evidence>
<keyword evidence="3 7" id="KW-0378">Hydrolase</keyword>
<dbReference type="CDD" id="cd00306">
    <property type="entry name" value="Peptidases_S8_S53"/>
    <property type="match status" value="1"/>
</dbReference>
<dbReference type="InterPro" id="IPR050131">
    <property type="entry name" value="Peptidase_S8_subtilisin-like"/>
</dbReference>
<feature type="chain" id="PRO_5005187232" description="subtilisin" evidence="8">
    <location>
        <begin position="23"/>
        <end position="806"/>
    </location>
</feature>
<dbReference type="VEuPathDB" id="CryptoDB:Vbra_20384"/>